<dbReference type="GO" id="GO:0005283">
    <property type="term" value="F:amino acid:sodium symporter activity"/>
    <property type="evidence" value="ECO:0007669"/>
    <property type="project" value="InterPro"/>
</dbReference>
<comment type="subcellular location">
    <subcellularLocation>
        <location evidence="9">Cell inner membrane</location>
        <topology evidence="9">Multi-pass membrane protein</topology>
    </subcellularLocation>
    <subcellularLocation>
        <location evidence="1">Cell membrane</location>
        <topology evidence="1">Multi-pass membrane protein</topology>
    </subcellularLocation>
</comment>
<dbReference type="PRINTS" id="PR00175">
    <property type="entry name" value="NAALASMPORT"/>
</dbReference>
<reference evidence="10 11" key="2">
    <citation type="journal article" date="2022" name="Mar. Drugs">
        <title>Bioassay-Guided Fractionation Leads to the Detection of Cholic Acid Generated by the Rare Thalassomonas sp.</title>
        <authorList>
            <person name="Pheiffer F."/>
            <person name="Schneider Y.K."/>
            <person name="Hansen E.H."/>
            <person name="Andersen J.H."/>
            <person name="Isaksson J."/>
            <person name="Busche T."/>
            <person name="R C."/>
            <person name="Kalinowski J."/>
            <person name="Zyl L.V."/>
            <person name="Trindade M."/>
        </authorList>
    </citation>
    <scope>NUCLEOTIDE SEQUENCE [LARGE SCALE GENOMIC DNA]</scope>
    <source>
        <strain evidence="10 11">XOM25</strain>
    </source>
</reference>
<feature type="transmembrane region" description="Helical" evidence="9">
    <location>
        <begin position="84"/>
        <end position="103"/>
    </location>
</feature>
<feature type="transmembrane region" description="Helical" evidence="9">
    <location>
        <begin position="12"/>
        <end position="30"/>
    </location>
</feature>
<dbReference type="Proteomes" id="UP000032352">
    <property type="component" value="Chromosome"/>
</dbReference>
<dbReference type="PANTHER" id="PTHR30330:SF1">
    <property type="entry name" value="AMINO-ACID CARRIER PROTEIN ALST"/>
    <property type="match status" value="1"/>
</dbReference>
<dbReference type="InterPro" id="IPR001463">
    <property type="entry name" value="Na/Ala_symport"/>
</dbReference>
<accession>A0AAF0CA58</accession>
<keyword evidence="4" id="KW-1003">Cell membrane</keyword>
<keyword evidence="11" id="KW-1185">Reference proteome</keyword>
<evidence type="ECO:0000313" key="11">
    <source>
        <dbReference type="Proteomes" id="UP000032352"/>
    </source>
</evidence>
<dbReference type="KEGG" id="tvd:SG34_011920"/>
<keyword evidence="9" id="KW-0997">Cell inner membrane</keyword>
<evidence type="ECO:0000256" key="9">
    <source>
        <dbReference type="RuleBase" id="RU363064"/>
    </source>
</evidence>
<dbReference type="AlphaFoldDB" id="A0AAF0CA58"/>
<dbReference type="EMBL" id="CP059733">
    <property type="protein sequence ID" value="WDE08232.1"/>
    <property type="molecule type" value="Genomic_DNA"/>
</dbReference>
<feature type="transmembrane region" description="Helical" evidence="9">
    <location>
        <begin position="222"/>
        <end position="241"/>
    </location>
</feature>
<sequence length="482" mass="51419">MEAWLGTINGYLWGSILIYLLTACGLWFTWRLKGIQFRHFFHMFTLLGASRKGRNPDDKMNGQGADNLPSPQGISSFQALCTTLAARVGTGNLMGVAVAISLGGAGAVFWMWLIALLGMATAFAESSLGQLYKEKDGNNAFRGGPAYYMRKGLKSPALAVTFSLCLFFGYGFVFSSVQANSITNAFYGSFGVPPITTGIIITICAALVILGGLKNIARFAELIVPFMGIAYLLVSLAVVLINLPAIPGIITDIFTSALGLKEAGGGLVGAAIVQGVKRGLYSNEAGMGSSPNAAAAAIPYPPHPVSQGYIQMLAVFFDTLVICSCTAFVILLAPAQGENIQGILLTQQAFASQVGSWGSDFITLAILLFGFTSIVANFAYADNNLKYLKLDHAAGHWFLRIGFLGMLVFGSAASLPQVIALADLATGLMTVVNVVALFLLSKVVLAITQDYHGQLKQKKVPCYRASEEQQHSFNLTKKIWSD</sequence>
<evidence type="ECO:0000256" key="7">
    <source>
        <dbReference type="ARBA" id="ARBA00022989"/>
    </source>
</evidence>
<comment type="similarity">
    <text evidence="2 9">Belongs to the alanine or glycine:cation symporter (AGCS) (TC 2.A.25) family.</text>
</comment>
<evidence type="ECO:0000256" key="8">
    <source>
        <dbReference type="ARBA" id="ARBA00023136"/>
    </source>
</evidence>
<keyword evidence="3 9" id="KW-0813">Transport</keyword>
<dbReference type="GO" id="GO:0005886">
    <property type="term" value="C:plasma membrane"/>
    <property type="evidence" value="ECO:0007669"/>
    <property type="project" value="UniProtKB-SubCell"/>
</dbReference>
<feature type="transmembrane region" description="Helical" evidence="9">
    <location>
        <begin position="361"/>
        <end position="380"/>
    </location>
</feature>
<dbReference type="PROSITE" id="PS00873">
    <property type="entry name" value="NA_ALANINE_SYMP"/>
    <property type="match status" value="1"/>
</dbReference>
<gene>
    <name evidence="10" type="ORF">SG34_011920</name>
</gene>
<proteinExistence type="inferred from homology"/>
<feature type="transmembrane region" description="Helical" evidence="9">
    <location>
        <begin position="401"/>
        <end position="422"/>
    </location>
</feature>
<evidence type="ECO:0000256" key="4">
    <source>
        <dbReference type="ARBA" id="ARBA00022475"/>
    </source>
</evidence>
<keyword evidence="7 9" id="KW-1133">Transmembrane helix</keyword>
<keyword evidence="6 9" id="KW-0769">Symport</keyword>
<name>A0AAF0CA58_9GAMM</name>
<evidence type="ECO:0000256" key="5">
    <source>
        <dbReference type="ARBA" id="ARBA00022692"/>
    </source>
</evidence>
<feature type="transmembrane region" description="Helical" evidence="9">
    <location>
        <begin position="313"/>
        <end position="335"/>
    </location>
</feature>
<reference evidence="10 11" key="1">
    <citation type="journal article" date="2015" name="Genome Announc.">
        <title>Draft Genome Sequences of Marine Isolates of Thalassomonas viridans and Thalassomonas actiniarum.</title>
        <authorList>
            <person name="Olonade I."/>
            <person name="van Zyl L.J."/>
            <person name="Trindade M."/>
        </authorList>
    </citation>
    <scope>NUCLEOTIDE SEQUENCE [LARGE SCALE GENOMIC DNA]</scope>
    <source>
        <strain evidence="10 11">XOM25</strain>
    </source>
</reference>
<evidence type="ECO:0000256" key="2">
    <source>
        <dbReference type="ARBA" id="ARBA00009261"/>
    </source>
</evidence>
<feature type="transmembrane region" description="Helical" evidence="9">
    <location>
        <begin position="185"/>
        <end position="210"/>
    </location>
</feature>
<keyword evidence="5 9" id="KW-0812">Transmembrane</keyword>
<protein>
    <submittedName>
        <fullName evidence="10">Alanine:cation symporter family protein</fullName>
    </submittedName>
</protein>
<keyword evidence="8 9" id="KW-0472">Membrane</keyword>
<feature type="transmembrane region" description="Helical" evidence="9">
    <location>
        <begin position="153"/>
        <end position="173"/>
    </location>
</feature>
<evidence type="ECO:0000256" key="1">
    <source>
        <dbReference type="ARBA" id="ARBA00004651"/>
    </source>
</evidence>
<dbReference type="Gene3D" id="1.20.1740.10">
    <property type="entry name" value="Amino acid/polyamine transporter I"/>
    <property type="match status" value="1"/>
</dbReference>
<evidence type="ECO:0000313" key="10">
    <source>
        <dbReference type="EMBL" id="WDE08232.1"/>
    </source>
</evidence>
<dbReference type="PANTHER" id="PTHR30330">
    <property type="entry name" value="AGSS FAMILY TRANSPORTER, SODIUM-ALANINE"/>
    <property type="match status" value="1"/>
</dbReference>
<dbReference type="NCBIfam" id="TIGR00835">
    <property type="entry name" value="agcS"/>
    <property type="match status" value="1"/>
</dbReference>
<evidence type="ECO:0000256" key="6">
    <source>
        <dbReference type="ARBA" id="ARBA00022847"/>
    </source>
</evidence>
<evidence type="ECO:0000256" key="3">
    <source>
        <dbReference type="ARBA" id="ARBA00022448"/>
    </source>
</evidence>
<feature type="transmembrane region" description="Helical" evidence="9">
    <location>
        <begin position="428"/>
        <end position="448"/>
    </location>
</feature>
<dbReference type="FunFam" id="1.20.1740.10:FF:000004">
    <property type="entry name" value="Sodium:alanine symporter family protein"/>
    <property type="match status" value="1"/>
</dbReference>
<dbReference type="Pfam" id="PF01235">
    <property type="entry name" value="Na_Ala_symp"/>
    <property type="match status" value="1"/>
</dbReference>
<organism evidence="10 11">
    <name type="scientific">Thalassomonas viridans</name>
    <dbReference type="NCBI Taxonomy" id="137584"/>
    <lineage>
        <taxon>Bacteria</taxon>
        <taxon>Pseudomonadati</taxon>
        <taxon>Pseudomonadota</taxon>
        <taxon>Gammaproteobacteria</taxon>
        <taxon>Alteromonadales</taxon>
        <taxon>Colwelliaceae</taxon>
        <taxon>Thalassomonas</taxon>
    </lineage>
</organism>